<evidence type="ECO:0000313" key="2">
    <source>
        <dbReference type="Proteomes" id="UP000430202"/>
    </source>
</evidence>
<organism evidence="1 2">
    <name type="scientific">Maribacter litoralis</name>
    <dbReference type="NCBI Taxonomy" id="2059726"/>
    <lineage>
        <taxon>Bacteria</taxon>
        <taxon>Pseudomonadati</taxon>
        <taxon>Bacteroidota</taxon>
        <taxon>Flavobacteriia</taxon>
        <taxon>Flavobacteriales</taxon>
        <taxon>Flavobacteriaceae</taxon>
        <taxon>Maribacter</taxon>
    </lineage>
</organism>
<accession>A0A653X7Q6</accession>
<protein>
    <submittedName>
        <fullName evidence="1">Uncharacterized protein</fullName>
    </submittedName>
</protein>
<proteinExistence type="predicted"/>
<dbReference type="Proteomes" id="UP000430202">
    <property type="component" value="Unassembled WGS sequence"/>
</dbReference>
<name>A0A653X7Q6_9FLAO</name>
<evidence type="ECO:0000313" key="1">
    <source>
        <dbReference type="EMBL" id="VXC27192.1"/>
    </source>
</evidence>
<dbReference type="AlphaFoldDB" id="A0A653X7Q6"/>
<dbReference type="EMBL" id="CABWLR010000006">
    <property type="protein sequence ID" value="VXC27192.1"/>
    <property type="molecule type" value="Genomic_DNA"/>
</dbReference>
<keyword evidence="2" id="KW-1185">Reference proteome</keyword>
<sequence length="38" mass="4646">MLKLRFSNSQIIKPLTNEFQDVTDYRIVSVYYKCFRTK</sequence>
<reference evidence="1 2" key="1">
    <citation type="submission" date="2019-10" db="EMBL/GenBank/DDBJ databases">
        <authorList>
            <person name="Karimi E."/>
        </authorList>
    </citation>
    <scope>NUCLEOTIDE SEQUENCE [LARGE SCALE GENOMIC DNA]</scope>
    <source>
        <strain evidence="1">Maribacter sp. 151</strain>
    </source>
</reference>
<gene>
    <name evidence="1" type="ORF">MARI151_60504</name>
</gene>